<accession>A0A521CA82</accession>
<proteinExistence type="predicted"/>
<keyword evidence="2" id="KW-1185">Reference proteome</keyword>
<evidence type="ECO:0008006" key="3">
    <source>
        <dbReference type="Google" id="ProtNLM"/>
    </source>
</evidence>
<gene>
    <name evidence="1" type="ORF">SAMN06265221_10471</name>
</gene>
<reference evidence="1 2" key="1">
    <citation type="submission" date="2017-05" db="EMBL/GenBank/DDBJ databases">
        <authorList>
            <person name="Varghese N."/>
            <person name="Submissions S."/>
        </authorList>
    </citation>
    <scope>NUCLEOTIDE SEQUENCE [LARGE SCALE GENOMIC DNA]</scope>
    <source>
        <strain evidence="1 2">DSM 100094</strain>
    </source>
</reference>
<dbReference type="Proteomes" id="UP000319014">
    <property type="component" value="Unassembled WGS sequence"/>
</dbReference>
<dbReference type="AlphaFoldDB" id="A0A521CA82"/>
<dbReference type="EMBL" id="FXTK01000004">
    <property type="protein sequence ID" value="SMO55650.1"/>
    <property type="molecule type" value="Genomic_DNA"/>
</dbReference>
<protein>
    <recommendedName>
        <fullName evidence="3">MAE-28990/MAE-18760-like HEPN domain-containing protein</fullName>
    </recommendedName>
</protein>
<evidence type="ECO:0000313" key="1">
    <source>
        <dbReference type="EMBL" id="SMO55650.1"/>
    </source>
</evidence>
<name>A0A521CA82_9RHOB</name>
<evidence type="ECO:0000313" key="2">
    <source>
        <dbReference type="Proteomes" id="UP000319014"/>
    </source>
</evidence>
<sequence length="182" mass="20467">MGQRPVARIGPPPETHYDLPTDFAAMLGQCVASFGWLEEILKRAIFALDRARLADDLTPQELQVWLLRMGTIADDSMGTLIERLDSSIRRHPGLGDRDAITDQLHMVKRHRNHLCHASWRPTADKELWHPAFVNTRGEPFDHALSIGDLQAILRETVEIGQRVIGVMRATGIQGYWAGDDQA</sequence>
<organism evidence="1 2">
    <name type="scientific">Paracoccus laeviglucosivorans</name>
    <dbReference type="NCBI Taxonomy" id="1197861"/>
    <lineage>
        <taxon>Bacteria</taxon>
        <taxon>Pseudomonadati</taxon>
        <taxon>Pseudomonadota</taxon>
        <taxon>Alphaproteobacteria</taxon>
        <taxon>Rhodobacterales</taxon>
        <taxon>Paracoccaceae</taxon>
        <taxon>Paracoccus</taxon>
    </lineage>
</organism>